<keyword evidence="2" id="KW-1185">Reference proteome</keyword>
<organism evidence="1 2">
    <name type="scientific">Diphasiastrum complanatum</name>
    <name type="common">Issler's clubmoss</name>
    <name type="synonym">Lycopodium complanatum</name>
    <dbReference type="NCBI Taxonomy" id="34168"/>
    <lineage>
        <taxon>Eukaryota</taxon>
        <taxon>Viridiplantae</taxon>
        <taxon>Streptophyta</taxon>
        <taxon>Embryophyta</taxon>
        <taxon>Tracheophyta</taxon>
        <taxon>Lycopodiopsida</taxon>
        <taxon>Lycopodiales</taxon>
        <taxon>Lycopodiaceae</taxon>
        <taxon>Lycopodioideae</taxon>
        <taxon>Diphasiastrum</taxon>
    </lineage>
</organism>
<evidence type="ECO:0000313" key="2">
    <source>
        <dbReference type="Proteomes" id="UP001162992"/>
    </source>
</evidence>
<proteinExistence type="predicted"/>
<comment type="caution">
    <text evidence="1">The sequence shown here is derived from an EMBL/GenBank/DDBJ whole genome shotgun (WGS) entry which is preliminary data.</text>
</comment>
<gene>
    <name evidence="1" type="ORF">O6H91_06G118900</name>
</gene>
<name>A0ACC2DIB5_DIPCM</name>
<accession>A0ACC2DIB5</accession>
<evidence type="ECO:0000313" key="1">
    <source>
        <dbReference type="EMBL" id="KAJ7553926.1"/>
    </source>
</evidence>
<sequence>MTNTESAYNGEFTSLSGNTMLLHPEGASSSLGLQRSDPEASRDEGAILPVFSRCTSSYSDACSLDLSSVDAGSGPLSQRLLAHLQETSSFGGRGSYKAKGAIPFAREIQQGVQNSISPEETGKLEPPPLRQSQSIYCSQDATTNLPSNKPPRLRRNESKQMVRSRSTGMDALNPQSPRSLNAKMWSLLCMKVWTTETCKACHGKNDAPEICVTSKNVDNRNSPDSVLNNSESPNFSPSSPRFYRSHSLVYRRQPNSNAVDTSSPDQAGEMLKDLRSLRRGYPQSCSLVETSQVDGEVTRLMTRSYSIQQEQNLEKKSHHNYSFRELLMSMKRCWCEGQRADQTQNSSLGTVSDLQRPTNNLSGELERIRYSYEDSCYVLSFSELEDEELPATSSRHSLAEELECTSETESAFSPISSVFVFRGSAAIPLGLPPSAMKPIDQCSARPMSSMKLTREFSRHVHFLLDDSSKPTSSNSSLSPSPRNYVLAQDGRPYLTRQRSRRFASTEMGEANVRGFHSSKIEGDVEDAKRQAERCAFVRSSCCAAVQGSNTRAHNFKSAIFRRHLCLPLMRPNTE</sequence>
<protein>
    <submittedName>
        <fullName evidence="1">Uncharacterized protein</fullName>
    </submittedName>
</protein>
<reference evidence="2" key="1">
    <citation type="journal article" date="2024" name="Proc. Natl. Acad. Sci. U.S.A.">
        <title>Extraordinary preservation of gene collinearity over three hundred million years revealed in homosporous lycophytes.</title>
        <authorList>
            <person name="Li C."/>
            <person name="Wickell D."/>
            <person name="Kuo L.Y."/>
            <person name="Chen X."/>
            <person name="Nie B."/>
            <person name="Liao X."/>
            <person name="Peng D."/>
            <person name="Ji J."/>
            <person name="Jenkins J."/>
            <person name="Williams M."/>
            <person name="Shu S."/>
            <person name="Plott C."/>
            <person name="Barry K."/>
            <person name="Rajasekar S."/>
            <person name="Grimwood J."/>
            <person name="Han X."/>
            <person name="Sun S."/>
            <person name="Hou Z."/>
            <person name="He W."/>
            <person name="Dai G."/>
            <person name="Sun C."/>
            <person name="Schmutz J."/>
            <person name="Leebens-Mack J.H."/>
            <person name="Li F.W."/>
            <person name="Wang L."/>
        </authorList>
    </citation>
    <scope>NUCLEOTIDE SEQUENCE [LARGE SCALE GENOMIC DNA]</scope>
    <source>
        <strain evidence="2">cv. PW_Plant_1</strain>
    </source>
</reference>
<dbReference type="Proteomes" id="UP001162992">
    <property type="component" value="Chromosome 6"/>
</dbReference>
<dbReference type="EMBL" id="CM055097">
    <property type="protein sequence ID" value="KAJ7553926.1"/>
    <property type="molecule type" value="Genomic_DNA"/>
</dbReference>